<name>A0A7T8BBX5_9SPIR</name>
<dbReference type="GO" id="GO:0008234">
    <property type="term" value="F:cysteine-type peptidase activity"/>
    <property type="evidence" value="ECO:0007669"/>
    <property type="project" value="UniProtKB-KW"/>
</dbReference>
<keyword evidence="2" id="KW-0645">Protease</keyword>
<evidence type="ECO:0000256" key="5">
    <source>
        <dbReference type="SAM" id="SignalP"/>
    </source>
</evidence>
<dbReference type="EMBL" id="CP067089">
    <property type="protein sequence ID" value="QQO10535.1"/>
    <property type="molecule type" value="Genomic_DNA"/>
</dbReference>
<keyword evidence="8" id="KW-1185">Reference proteome</keyword>
<reference evidence="7" key="1">
    <citation type="submission" date="2021-01" db="EMBL/GenBank/DDBJ databases">
        <title>Description of Breznakiella homolactica.</title>
        <authorList>
            <person name="Song Y."/>
            <person name="Brune A."/>
        </authorList>
    </citation>
    <scope>NUCLEOTIDE SEQUENCE</scope>
    <source>
        <strain evidence="7">RmG30</strain>
    </source>
</reference>
<gene>
    <name evidence="7" type="ORF">JFL75_06370</name>
</gene>
<evidence type="ECO:0000256" key="1">
    <source>
        <dbReference type="ARBA" id="ARBA00007074"/>
    </source>
</evidence>
<comment type="similarity">
    <text evidence="1">Belongs to the peptidase C40 family.</text>
</comment>
<evidence type="ECO:0000256" key="4">
    <source>
        <dbReference type="ARBA" id="ARBA00022807"/>
    </source>
</evidence>
<evidence type="ECO:0000259" key="6">
    <source>
        <dbReference type="PROSITE" id="PS51935"/>
    </source>
</evidence>
<dbReference type="Proteomes" id="UP000595917">
    <property type="component" value="Chromosome"/>
</dbReference>
<evidence type="ECO:0000256" key="2">
    <source>
        <dbReference type="ARBA" id="ARBA00022670"/>
    </source>
</evidence>
<evidence type="ECO:0000313" key="7">
    <source>
        <dbReference type="EMBL" id="QQO10535.1"/>
    </source>
</evidence>
<evidence type="ECO:0000313" key="8">
    <source>
        <dbReference type="Proteomes" id="UP000595917"/>
    </source>
</evidence>
<dbReference type="AlphaFoldDB" id="A0A7T8BBX5"/>
<organism evidence="7 8">
    <name type="scientific">Breznakiella homolactica</name>
    <dbReference type="NCBI Taxonomy" id="2798577"/>
    <lineage>
        <taxon>Bacteria</taxon>
        <taxon>Pseudomonadati</taxon>
        <taxon>Spirochaetota</taxon>
        <taxon>Spirochaetia</taxon>
        <taxon>Spirochaetales</taxon>
        <taxon>Breznakiellaceae</taxon>
        <taxon>Breznakiella</taxon>
    </lineage>
</organism>
<feature type="signal peptide" evidence="5">
    <location>
        <begin position="1"/>
        <end position="30"/>
    </location>
</feature>
<dbReference type="Pfam" id="PF00877">
    <property type="entry name" value="NLPC_P60"/>
    <property type="match status" value="1"/>
</dbReference>
<protein>
    <submittedName>
        <fullName evidence="7">C40 family peptidase</fullName>
    </submittedName>
</protein>
<keyword evidence="3" id="KW-0378">Hydrolase</keyword>
<dbReference type="InterPro" id="IPR038765">
    <property type="entry name" value="Papain-like_cys_pep_sf"/>
</dbReference>
<dbReference type="PROSITE" id="PS51935">
    <property type="entry name" value="NLPC_P60"/>
    <property type="match status" value="1"/>
</dbReference>
<proteinExistence type="inferred from homology"/>
<evidence type="ECO:0000256" key="3">
    <source>
        <dbReference type="ARBA" id="ARBA00022801"/>
    </source>
</evidence>
<dbReference type="RefSeq" id="WP_215627840.1">
    <property type="nucleotide sequence ID" value="NZ_CP067089.2"/>
</dbReference>
<dbReference type="KEGG" id="bhc:JFL75_06370"/>
<feature type="domain" description="NlpC/P60" evidence="6">
    <location>
        <begin position="39"/>
        <end position="173"/>
    </location>
</feature>
<dbReference type="InterPro" id="IPR000064">
    <property type="entry name" value="NLP_P60_dom"/>
</dbReference>
<keyword evidence="5" id="KW-0732">Signal</keyword>
<dbReference type="SUPFAM" id="SSF54001">
    <property type="entry name" value="Cysteine proteinases"/>
    <property type="match status" value="1"/>
</dbReference>
<sequence>MKKTCSRYPLFPAMLSMLFAWGCGSGISAANPELAACSGAVAERALQYAHQYVSAETEYEYGGQDPLRAIKIDCSGLVVNCYAYAAADAGYRLPFGDAAVIDFFTRWSVPADKPRPGDLIFMGDDPSRPSHIALFVTEESGEIFFIDATYQPENSINGVSLRSYPAGDSRVLSFGIILLLGD</sequence>
<dbReference type="GO" id="GO:0006508">
    <property type="term" value="P:proteolysis"/>
    <property type="evidence" value="ECO:0007669"/>
    <property type="project" value="UniProtKB-KW"/>
</dbReference>
<accession>A0A7T8BBX5</accession>
<feature type="chain" id="PRO_5031277683" evidence="5">
    <location>
        <begin position="31"/>
        <end position="182"/>
    </location>
</feature>
<dbReference type="Gene3D" id="3.90.1720.10">
    <property type="entry name" value="endopeptidase domain like (from Nostoc punctiforme)"/>
    <property type="match status" value="1"/>
</dbReference>
<keyword evidence="4" id="KW-0788">Thiol protease</keyword>